<dbReference type="Proteomes" id="UP000295726">
    <property type="component" value="Unassembled WGS sequence"/>
</dbReference>
<gene>
    <name evidence="2" type="ORF">EDD59_1352</name>
</gene>
<dbReference type="EMBL" id="SLZZ01000035">
    <property type="protein sequence ID" value="TCS74688.1"/>
    <property type="molecule type" value="Genomic_DNA"/>
</dbReference>
<dbReference type="OrthoDB" id="72437at2"/>
<dbReference type="GO" id="GO:0140359">
    <property type="term" value="F:ABC-type transporter activity"/>
    <property type="evidence" value="ECO:0007669"/>
    <property type="project" value="InterPro"/>
</dbReference>
<sequence length="263" mass="28917">MMNRMQLALMKKDIRGITSNKQVFSVMLMVPLALTIILPSIFVFVTVLVPDTTSDFQKLLEMLPSTEQIGNQKQMILGLLLNKIMPVFFLMIPIMASSVMAASSFVGEKEKHTLETLLYSPLSLKQLFQSKILASFSVSMMVSFISFAAMIVVMEIEVLLLTGSAVMPDLSWMIIMLLIAPSISLVAISITVRGSAKAQTIEEAQQRAVFLVFPIIALVIGQFTGIIMVSTWILLGLGIVLPLIAALLVKGSVGKFTYEKLLR</sequence>
<dbReference type="AlphaFoldDB" id="A0A4R3JZS0"/>
<accession>A0A4R3JZS0</accession>
<reference evidence="2 3" key="1">
    <citation type="submission" date="2019-03" db="EMBL/GenBank/DDBJ databases">
        <title>Genomic Encyclopedia of Type Strains, Phase IV (KMG-IV): sequencing the most valuable type-strain genomes for metagenomic binning, comparative biology and taxonomic classification.</title>
        <authorList>
            <person name="Goeker M."/>
        </authorList>
    </citation>
    <scope>NUCLEOTIDE SEQUENCE [LARGE SCALE GENOMIC DNA]</scope>
    <source>
        <strain evidence="2 3">DSM 29489</strain>
    </source>
</reference>
<dbReference type="GO" id="GO:0016020">
    <property type="term" value="C:membrane"/>
    <property type="evidence" value="ECO:0007669"/>
    <property type="project" value="UniProtKB-SubCell"/>
</dbReference>
<dbReference type="Pfam" id="PF12730">
    <property type="entry name" value="ABC2_membrane_4"/>
    <property type="match status" value="1"/>
</dbReference>
<evidence type="ECO:0000256" key="1">
    <source>
        <dbReference type="SAM" id="Phobius"/>
    </source>
</evidence>
<keyword evidence="1" id="KW-0472">Membrane</keyword>
<feature type="transmembrane region" description="Helical" evidence="1">
    <location>
        <begin position="132"/>
        <end position="152"/>
    </location>
</feature>
<dbReference type="RefSeq" id="WP_132383667.1">
    <property type="nucleotide sequence ID" value="NZ_DAIPCY010000024.1"/>
</dbReference>
<evidence type="ECO:0000313" key="2">
    <source>
        <dbReference type="EMBL" id="TCS74688.1"/>
    </source>
</evidence>
<feature type="transmembrane region" description="Helical" evidence="1">
    <location>
        <begin position="233"/>
        <end position="253"/>
    </location>
</feature>
<name>A0A4R3JZS0_9FIRM</name>
<evidence type="ECO:0000313" key="3">
    <source>
        <dbReference type="Proteomes" id="UP000295726"/>
    </source>
</evidence>
<organism evidence="2 3">
    <name type="scientific">Muricomes intestini</name>
    <dbReference type="NCBI Taxonomy" id="1796634"/>
    <lineage>
        <taxon>Bacteria</taxon>
        <taxon>Bacillati</taxon>
        <taxon>Bacillota</taxon>
        <taxon>Clostridia</taxon>
        <taxon>Lachnospirales</taxon>
        <taxon>Lachnospiraceae</taxon>
        <taxon>Muricomes</taxon>
    </lineage>
</organism>
<feature type="transmembrane region" description="Helical" evidence="1">
    <location>
        <begin position="208"/>
        <end position="227"/>
    </location>
</feature>
<keyword evidence="1" id="KW-1133">Transmembrane helix</keyword>
<feature type="transmembrane region" description="Helical" evidence="1">
    <location>
        <begin position="172"/>
        <end position="196"/>
    </location>
</feature>
<keyword evidence="1" id="KW-0812">Transmembrane</keyword>
<keyword evidence="3" id="KW-1185">Reference proteome</keyword>
<proteinExistence type="predicted"/>
<protein>
    <submittedName>
        <fullName evidence="2">ABC-2 family transporter</fullName>
    </submittedName>
</protein>
<feature type="transmembrane region" description="Helical" evidence="1">
    <location>
        <begin position="21"/>
        <end position="49"/>
    </location>
</feature>
<feature type="transmembrane region" description="Helical" evidence="1">
    <location>
        <begin position="84"/>
        <end position="106"/>
    </location>
</feature>
<comment type="caution">
    <text evidence="2">The sequence shown here is derived from an EMBL/GenBank/DDBJ whole genome shotgun (WGS) entry which is preliminary data.</text>
</comment>